<dbReference type="EMBL" id="MU117963">
    <property type="protein sequence ID" value="KAF9653674.1"/>
    <property type="molecule type" value="Genomic_DNA"/>
</dbReference>
<evidence type="ECO:0000313" key="2">
    <source>
        <dbReference type="Proteomes" id="UP000886501"/>
    </source>
</evidence>
<gene>
    <name evidence="1" type="ORF">BDM02DRAFT_3226555</name>
</gene>
<keyword evidence="2" id="KW-1185">Reference proteome</keyword>
<evidence type="ECO:0000313" key="1">
    <source>
        <dbReference type="EMBL" id="KAF9653674.1"/>
    </source>
</evidence>
<sequence length="257" mass="28770">MQHLNVRFLSDESTTTHSPPRQRAIPVPFSYTPSDDGVDENLLILLHGLGDTHVPFANLGKQLKLPQTATLAIRAPEKIPYLYEEAFQWYESFDSLGDLLPNPNPAPALDLLTKIFDHLINNCGWSPQKIHIFGFAQGGIAAVEFALLRWRQQLQKSPDLSISPLGSVVSVCGPLLSYPTLKSPCPIPLLLFHRSPPAESALSSSNKTAFRKGFGSFREAQVGGEGMPRSKTEWEHIMRFWSERLNHRQTNDLYEVV</sequence>
<name>A0ACB6ZVP9_THEGA</name>
<proteinExistence type="predicted"/>
<protein>
    <submittedName>
        <fullName evidence="1">Uncharacterized protein</fullName>
    </submittedName>
</protein>
<organism evidence="1 2">
    <name type="scientific">Thelephora ganbajun</name>
    <name type="common">Ganba fungus</name>
    <dbReference type="NCBI Taxonomy" id="370292"/>
    <lineage>
        <taxon>Eukaryota</taxon>
        <taxon>Fungi</taxon>
        <taxon>Dikarya</taxon>
        <taxon>Basidiomycota</taxon>
        <taxon>Agaricomycotina</taxon>
        <taxon>Agaricomycetes</taxon>
        <taxon>Thelephorales</taxon>
        <taxon>Thelephoraceae</taxon>
        <taxon>Thelephora</taxon>
    </lineage>
</organism>
<dbReference type="Proteomes" id="UP000886501">
    <property type="component" value="Unassembled WGS sequence"/>
</dbReference>
<reference evidence="1" key="2">
    <citation type="journal article" date="2020" name="Nat. Commun.">
        <title>Large-scale genome sequencing of mycorrhizal fungi provides insights into the early evolution of symbiotic traits.</title>
        <authorList>
            <person name="Miyauchi S."/>
            <person name="Kiss E."/>
            <person name="Kuo A."/>
            <person name="Drula E."/>
            <person name="Kohler A."/>
            <person name="Sanchez-Garcia M."/>
            <person name="Morin E."/>
            <person name="Andreopoulos B."/>
            <person name="Barry K.W."/>
            <person name="Bonito G."/>
            <person name="Buee M."/>
            <person name="Carver A."/>
            <person name="Chen C."/>
            <person name="Cichocki N."/>
            <person name="Clum A."/>
            <person name="Culley D."/>
            <person name="Crous P.W."/>
            <person name="Fauchery L."/>
            <person name="Girlanda M."/>
            <person name="Hayes R.D."/>
            <person name="Keri Z."/>
            <person name="LaButti K."/>
            <person name="Lipzen A."/>
            <person name="Lombard V."/>
            <person name="Magnuson J."/>
            <person name="Maillard F."/>
            <person name="Murat C."/>
            <person name="Nolan M."/>
            <person name="Ohm R.A."/>
            <person name="Pangilinan J."/>
            <person name="Pereira M.F."/>
            <person name="Perotto S."/>
            <person name="Peter M."/>
            <person name="Pfister S."/>
            <person name="Riley R."/>
            <person name="Sitrit Y."/>
            <person name="Stielow J.B."/>
            <person name="Szollosi G."/>
            <person name="Zifcakova L."/>
            <person name="Stursova M."/>
            <person name="Spatafora J.W."/>
            <person name="Tedersoo L."/>
            <person name="Vaario L.M."/>
            <person name="Yamada A."/>
            <person name="Yan M."/>
            <person name="Wang P."/>
            <person name="Xu J."/>
            <person name="Bruns T."/>
            <person name="Baldrian P."/>
            <person name="Vilgalys R."/>
            <person name="Dunand C."/>
            <person name="Henrissat B."/>
            <person name="Grigoriev I.V."/>
            <person name="Hibbett D."/>
            <person name="Nagy L.G."/>
            <person name="Martin F.M."/>
        </authorList>
    </citation>
    <scope>NUCLEOTIDE SEQUENCE</scope>
    <source>
        <strain evidence="1">P2</strain>
    </source>
</reference>
<reference evidence="1" key="1">
    <citation type="submission" date="2019-10" db="EMBL/GenBank/DDBJ databases">
        <authorList>
            <consortium name="DOE Joint Genome Institute"/>
            <person name="Kuo A."/>
            <person name="Miyauchi S."/>
            <person name="Kiss E."/>
            <person name="Drula E."/>
            <person name="Kohler A."/>
            <person name="Sanchez-Garcia M."/>
            <person name="Andreopoulos B."/>
            <person name="Barry K.W."/>
            <person name="Bonito G."/>
            <person name="Buee M."/>
            <person name="Carver A."/>
            <person name="Chen C."/>
            <person name="Cichocki N."/>
            <person name="Clum A."/>
            <person name="Culley D."/>
            <person name="Crous P.W."/>
            <person name="Fauchery L."/>
            <person name="Girlanda M."/>
            <person name="Hayes R."/>
            <person name="Keri Z."/>
            <person name="Labutti K."/>
            <person name="Lipzen A."/>
            <person name="Lombard V."/>
            <person name="Magnuson J."/>
            <person name="Maillard F."/>
            <person name="Morin E."/>
            <person name="Murat C."/>
            <person name="Nolan M."/>
            <person name="Ohm R."/>
            <person name="Pangilinan J."/>
            <person name="Pereira M."/>
            <person name="Perotto S."/>
            <person name="Peter M."/>
            <person name="Riley R."/>
            <person name="Sitrit Y."/>
            <person name="Stielow B."/>
            <person name="Szollosi G."/>
            <person name="Zifcakova L."/>
            <person name="Stursova M."/>
            <person name="Spatafora J.W."/>
            <person name="Tedersoo L."/>
            <person name="Vaario L.-M."/>
            <person name="Yamada A."/>
            <person name="Yan M."/>
            <person name="Wang P."/>
            <person name="Xu J."/>
            <person name="Bruns T."/>
            <person name="Baldrian P."/>
            <person name="Vilgalys R."/>
            <person name="Henrissat B."/>
            <person name="Grigoriev I.V."/>
            <person name="Hibbett D."/>
            <person name="Nagy L.G."/>
            <person name="Martin F.M."/>
        </authorList>
    </citation>
    <scope>NUCLEOTIDE SEQUENCE</scope>
    <source>
        <strain evidence="1">P2</strain>
    </source>
</reference>
<comment type="caution">
    <text evidence="1">The sequence shown here is derived from an EMBL/GenBank/DDBJ whole genome shotgun (WGS) entry which is preliminary data.</text>
</comment>
<accession>A0ACB6ZVP9</accession>